<accession>A0A1M6G1K9</accession>
<evidence type="ECO:0000313" key="3">
    <source>
        <dbReference type="Proteomes" id="UP000184442"/>
    </source>
</evidence>
<sequence>MNNVSPISKNKKYKYINNEITDYYADDDYTTIEVNVPKGYKAQIKLIKVEENTSNNNNKDSIKFHEQKAKEKSCTSGYIYFNQNLNSTTNADLYYNKLGNDTLHSSYDIIKREMEVVSMNSIKMRELMEKQISFLLYSLVFIIGSLFAMIIYYRTGFYITHPIIYVFTLMMGIGWAATSIYSIMLNKGMIK</sequence>
<keyword evidence="3" id="KW-1185">Reference proteome</keyword>
<dbReference type="AlphaFoldDB" id="A0A1M6G1K9"/>
<reference evidence="2 3" key="1">
    <citation type="submission" date="2016-11" db="EMBL/GenBank/DDBJ databases">
        <authorList>
            <person name="Jaros S."/>
            <person name="Januszkiewicz K."/>
            <person name="Wedrychowicz H."/>
        </authorList>
    </citation>
    <scope>NUCLEOTIDE SEQUENCE [LARGE SCALE GENOMIC DNA]</scope>
    <source>
        <strain evidence="2 3">DSM 19022</strain>
    </source>
</reference>
<evidence type="ECO:0000313" key="2">
    <source>
        <dbReference type="EMBL" id="SHJ03757.1"/>
    </source>
</evidence>
<feature type="transmembrane region" description="Helical" evidence="1">
    <location>
        <begin position="134"/>
        <end position="153"/>
    </location>
</feature>
<dbReference type="Proteomes" id="UP000184442">
    <property type="component" value="Unassembled WGS sequence"/>
</dbReference>
<keyword evidence="1" id="KW-1133">Transmembrane helix</keyword>
<organism evidence="2 3">
    <name type="scientific">Lutispora thermophila DSM 19022</name>
    <dbReference type="NCBI Taxonomy" id="1122184"/>
    <lineage>
        <taxon>Bacteria</taxon>
        <taxon>Bacillati</taxon>
        <taxon>Bacillota</taxon>
        <taxon>Clostridia</taxon>
        <taxon>Lutisporales</taxon>
        <taxon>Lutisporaceae</taxon>
        <taxon>Lutispora</taxon>
    </lineage>
</organism>
<gene>
    <name evidence="2" type="ORF">SAMN02745176_02165</name>
</gene>
<proteinExistence type="predicted"/>
<feature type="transmembrane region" description="Helical" evidence="1">
    <location>
        <begin position="159"/>
        <end position="184"/>
    </location>
</feature>
<keyword evidence="1" id="KW-0812">Transmembrane</keyword>
<evidence type="ECO:0000256" key="1">
    <source>
        <dbReference type="SAM" id="Phobius"/>
    </source>
</evidence>
<protein>
    <submittedName>
        <fullName evidence="2">Uncharacterized protein</fullName>
    </submittedName>
</protein>
<dbReference type="EMBL" id="FQZS01000014">
    <property type="protein sequence ID" value="SHJ03757.1"/>
    <property type="molecule type" value="Genomic_DNA"/>
</dbReference>
<keyword evidence="1" id="KW-0472">Membrane</keyword>
<dbReference type="RefSeq" id="WP_242944201.1">
    <property type="nucleotide sequence ID" value="NZ_FQZS01000014.1"/>
</dbReference>
<name>A0A1M6G1K9_9FIRM</name>